<evidence type="ECO:0000313" key="2">
    <source>
        <dbReference type="EMBL" id="QSS54161.1"/>
    </source>
</evidence>
<gene>
    <name evidence="2" type="ORF">I7I53_01634</name>
</gene>
<dbReference type="VEuPathDB" id="FungiDB:I7I53_01634"/>
<evidence type="ECO:0000256" key="1">
    <source>
        <dbReference type="SAM" id="Phobius"/>
    </source>
</evidence>
<proteinExistence type="predicted"/>
<organism evidence="2 3">
    <name type="scientific">Ajellomyces capsulatus (strain H88)</name>
    <name type="common">Darling's disease fungus</name>
    <name type="synonym">Histoplasma capsulatum</name>
    <dbReference type="NCBI Taxonomy" id="544711"/>
    <lineage>
        <taxon>Eukaryota</taxon>
        <taxon>Fungi</taxon>
        <taxon>Dikarya</taxon>
        <taxon>Ascomycota</taxon>
        <taxon>Pezizomycotina</taxon>
        <taxon>Eurotiomycetes</taxon>
        <taxon>Eurotiomycetidae</taxon>
        <taxon>Onygenales</taxon>
        <taxon>Ajellomycetaceae</taxon>
        <taxon>Histoplasma</taxon>
    </lineage>
</organism>
<keyword evidence="1" id="KW-1133">Transmembrane helix</keyword>
<protein>
    <submittedName>
        <fullName evidence="2">Uncharacterized protein</fullName>
    </submittedName>
</protein>
<sequence>MTDSCRVKTSSCRELCELTTDRPLQEKENEDLELLNLALMTFSLFSSFFLHFFVLTRMMVAEVHGTAHPMVQYIMEGESGFAPKRRHEGRHTYTGAVYT</sequence>
<accession>A0A8A1LJX8</accession>
<reference evidence="2" key="1">
    <citation type="submission" date="2021-01" db="EMBL/GenBank/DDBJ databases">
        <title>Chromosome-level genome assembly of a human fungal pathogen reveals clustering of transcriptionally co-regulated genes.</title>
        <authorList>
            <person name="Voorhies M."/>
            <person name="Cohen S."/>
            <person name="Shea T.P."/>
            <person name="Petrus S."/>
            <person name="Munoz J.F."/>
            <person name="Poplawski S."/>
            <person name="Goldman W.E."/>
            <person name="Michael T."/>
            <person name="Cuomo C.A."/>
            <person name="Sil A."/>
            <person name="Beyhan S."/>
        </authorList>
    </citation>
    <scope>NUCLEOTIDE SEQUENCE</scope>
    <source>
        <strain evidence="2">H88</strain>
    </source>
</reference>
<feature type="transmembrane region" description="Helical" evidence="1">
    <location>
        <begin position="34"/>
        <end position="55"/>
    </location>
</feature>
<keyword evidence="1" id="KW-0812">Transmembrane</keyword>
<dbReference type="Proteomes" id="UP000663419">
    <property type="component" value="Chromosome 3"/>
</dbReference>
<name>A0A8A1LJX8_AJEC8</name>
<dbReference type="AlphaFoldDB" id="A0A8A1LJX8"/>
<dbReference type="EMBL" id="CP069104">
    <property type="protein sequence ID" value="QSS54161.1"/>
    <property type="molecule type" value="Genomic_DNA"/>
</dbReference>
<keyword evidence="1" id="KW-0472">Membrane</keyword>
<evidence type="ECO:0000313" key="3">
    <source>
        <dbReference type="Proteomes" id="UP000663419"/>
    </source>
</evidence>